<comment type="caution">
    <text evidence="1">The sequence shown here is derived from an EMBL/GenBank/DDBJ whole genome shotgun (WGS) entry which is preliminary data.</text>
</comment>
<sequence length="75" mass="7784">MGPVARIRAAVDAGARTTREIAEHTDLPEPLVHAVLRHFTAPESCGSGACRSCPVQEGCGGPVLLTLGPAWNNGH</sequence>
<accession>A0A7X6SWX1</accession>
<evidence type="ECO:0000313" key="1">
    <source>
        <dbReference type="EMBL" id="NLA57001.1"/>
    </source>
</evidence>
<proteinExistence type="predicted"/>
<dbReference type="AlphaFoldDB" id="A0A7X6SWX1"/>
<name>A0A7X6SWX1_9CORY</name>
<gene>
    <name evidence="1" type="ORF">GX859_12065</name>
</gene>
<protein>
    <submittedName>
        <fullName evidence="1">Uncharacterized protein</fullName>
    </submittedName>
</protein>
<organism evidence="1 2">
    <name type="scientific">Corynebacterium humireducens</name>
    <dbReference type="NCBI Taxonomy" id="1223514"/>
    <lineage>
        <taxon>Bacteria</taxon>
        <taxon>Bacillati</taxon>
        <taxon>Actinomycetota</taxon>
        <taxon>Actinomycetes</taxon>
        <taxon>Mycobacteriales</taxon>
        <taxon>Corynebacteriaceae</taxon>
        <taxon>Corynebacterium</taxon>
    </lineage>
</organism>
<evidence type="ECO:0000313" key="2">
    <source>
        <dbReference type="Proteomes" id="UP000557899"/>
    </source>
</evidence>
<reference evidence="1 2" key="1">
    <citation type="journal article" date="2020" name="Biotechnol. Biofuels">
        <title>New insights from the biogas microbiome by comprehensive genome-resolved metagenomics of nearly 1600 species originating from multiple anaerobic digesters.</title>
        <authorList>
            <person name="Campanaro S."/>
            <person name="Treu L."/>
            <person name="Rodriguez-R L.M."/>
            <person name="Kovalovszki A."/>
            <person name="Ziels R.M."/>
            <person name="Maus I."/>
            <person name="Zhu X."/>
            <person name="Kougias P.G."/>
            <person name="Basile A."/>
            <person name="Luo G."/>
            <person name="Schluter A."/>
            <person name="Konstantinidis K.T."/>
            <person name="Angelidaki I."/>
        </authorList>
    </citation>
    <scope>NUCLEOTIDE SEQUENCE [LARGE SCALE GENOMIC DNA]</scope>
    <source>
        <strain evidence="1">AS15tlH2ME_198</strain>
    </source>
</reference>
<dbReference type="EMBL" id="JAAZHI010000236">
    <property type="protein sequence ID" value="NLA57001.1"/>
    <property type="molecule type" value="Genomic_DNA"/>
</dbReference>
<dbReference type="Proteomes" id="UP000557899">
    <property type="component" value="Unassembled WGS sequence"/>
</dbReference>